<keyword evidence="6" id="KW-0694">RNA-binding</keyword>
<dbReference type="InterPro" id="IPR002464">
    <property type="entry name" value="DNA/RNA_helicase_DEAH_CS"/>
</dbReference>
<evidence type="ECO:0000256" key="2">
    <source>
        <dbReference type="ARBA" id="ARBA00022741"/>
    </source>
</evidence>
<dbReference type="Gene3D" id="3.40.50.300">
    <property type="entry name" value="P-loop containing nucleotide triphosphate hydrolases"/>
    <property type="match status" value="2"/>
</dbReference>
<dbReference type="PROSITE" id="PS51194">
    <property type="entry name" value="HELICASE_CTER"/>
    <property type="match status" value="1"/>
</dbReference>
<feature type="compositionally biased region" description="Polar residues" evidence="8">
    <location>
        <begin position="126"/>
        <end position="136"/>
    </location>
</feature>
<dbReference type="AlphaFoldDB" id="A0AAD7YE39"/>
<dbReference type="Pfam" id="PF07717">
    <property type="entry name" value="OB_NTP_bind"/>
    <property type="match status" value="1"/>
</dbReference>
<evidence type="ECO:0000256" key="3">
    <source>
        <dbReference type="ARBA" id="ARBA00022801"/>
    </source>
</evidence>
<evidence type="ECO:0000256" key="1">
    <source>
        <dbReference type="ARBA" id="ARBA00012552"/>
    </source>
</evidence>
<dbReference type="GO" id="GO:0005524">
    <property type="term" value="F:ATP binding"/>
    <property type="evidence" value="ECO:0007669"/>
    <property type="project" value="UniProtKB-KW"/>
</dbReference>
<feature type="region of interest" description="Disordered" evidence="8">
    <location>
        <begin position="101"/>
        <end position="175"/>
    </location>
</feature>
<dbReference type="SMART" id="SM00490">
    <property type="entry name" value="HELICc"/>
    <property type="match status" value="1"/>
</dbReference>
<evidence type="ECO:0000313" key="12">
    <source>
        <dbReference type="Proteomes" id="UP001231518"/>
    </source>
</evidence>
<evidence type="ECO:0000256" key="6">
    <source>
        <dbReference type="ARBA" id="ARBA00022884"/>
    </source>
</evidence>
<gene>
    <name evidence="11" type="ORF">PYW07_005207</name>
</gene>
<evidence type="ECO:0000259" key="10">
    <source>
        <dbReference type="PROSITE" id="PS51194"/>
    </source>
</evidence>
<feature type="domain" description="Helicase ATP-binding" evidence="9">
    <location>
        <begin position="256"/>
        <end position="424"/>
    </location>
</feature>
<evidence type="ECO:0000256" key="7">
    <source>
        <dbReference type="ARBA" id="ARBA00060772"/>
    </source>
</evidence>
<dbReference type="FunFam" id="1.20.120.1080:FF:000002">
    <property type="entry name" value="Putative ATP-dependent RNA helicase DHX36"/>
    <property type="match status" value="1"/>
</dbReference>
<dbReference type="SMART" id="SM00847">
    <property type="entry name" value="HA2"/>
    <property type="match status" value="1"/>
</dbReference>
<name>A0AAD7YE39_MYTSE</name>
<feature type="compositionally biased region" description="Acidic residues" evidence="8">
    <location>
        <begin position="1044"/>
        <end position="1055"/>
    </location>
</feature>
<accession>A0AAD7YE39</accession>
<dbReference type="Gene3D" id="1.20.120.1080">
    <property type="match status" value="1"/>
</dbReference>
<dbReference type="CDD" id="cd18791">
    <property type="entry name" value="SF2_C_RHA"/>
    <property type="match status" value="1"/>
</dbReference>
<dbReference type="InterPro" id="IPR007502">
    <property type="entry name" value="Helicase-assoc_dom"/>
</dbReference>
<feature type="domain" description="Helicase C-terminal" evidence="10">
    <location>
        <begin position="510"/>
        <end position="682"/>
    </location>
</feature>
<dbReference type="FunFam" id="3.40.50.300:FF:000526">
    <property type="entry name" value="DExH-box ATP-dependent RNA helicase DExH3"/>
    <property type="match status" value="1"/>
</dbReference>
<dbReference type="CDD" id="cd17917">
    <property type="entry name" value="DEXHc_RHA-like"/>
    <property type="match status" value="1"/>
</dbReference>
<dbReference type="SUPFAM" id="SSF52540">
    <property type="entry name" value="P-loop containing nucleoside triphosphate hydrolases"/>
    <property type="match status" value="1"/>
</dbReference>
<dbReference type="PANTHER" id="PTHR18934">
    <property type="entry name" value="ATP-DEPENDENT RNA HELICASE"/>
    <property type="match status" value="1"/>
</dbReference>
<dbReference type="Pfam" id="PF00270">
    <property type="entry name" value="DEAD"/>
    <property type="match status" value="1"/>
</dbReference>
<dbReference type="InterPro" id="IPR011545">
    <property type="entry name" value="DEAD/DEAH_box_helicase_dom"/>
</dbReference>
<dbReference type="GO" id="GO:0002151">
    <property type="term" value="F:G-quadruplex RNA binding"/>
    <property type="evidence" value="ECO:0007669"/>
    <property type="project" value="TreeGrafter"/>
</dbReference>
<evidence type="ECO:0000256" key="8">
    <source>
        <dbReference type="SAM" id="MobiDB-lite"/>
    </source>
</evidence>
<dbReference type="InterPro" id="IPR014001">
    <property type="entry name" value="Helicase_ATP-bd"/>
</dbReference>
<comment type="caution">
    <text evidence="11">The sequence shown here is derived from an EMBL/GenBank/DDBJ whole genome shotgun (WGS) entry which is preliminary data.</text>
</comment>
<protein>
    <recommendedName>
        <fullName evidence="1">RNA helicase</fullName>
        <ecNumber evidence="1">3.6.4.13</ecNumber>
    </recommendedName>
</protein>
<proteinExistence type="inferred from homology"/>
<dbReference type="Pfam" id="PF04408">
    <property type="entry name" value="WHD_HA2"/>
    <property type="match status" value="1"/>
</dbReference>
<dbReference type="Pfam" id="PF00271">
    <property type="entry name" value="Helicase_C"/>
    <property type="match status" value="1"/>
</dbReference>
<sequence length="1064" mass="120038">MPRRGNWNRAPIINRPRGLRGKEIGLYYRDLQMRKKKGPDFMINLTVPPGVLSRLQKNIETIKKIAKDCQIIIPPPNKMKIAEIKEPEFFHDTNDMDFEPVKSYKSSSSDGPSTSKLAEIKPWEGPSTSSDFNQNVAMEPAEESKLDAQESVNAKQMDDAEMEQSGHTSDERRYDSLKGAGDYKYGYEDIITGTFEEKLEKCLSAGTIVSKQNSSDDAVNTTLYEKYVTMINSYDYKKMKAFREILPTYKKSKELLDVINNNQVIVISGETGCGKSTQIPQIILDDAIINKRGANVRILVTQPRRIAASSLAMRVAEERAEPLGISVGYAVRLEGVEPRQRGSIKFCTTGVLLSDMETDQGLTKFSHVILDEVHERDCHIDISMLMLKQVLKKRKDLKLILMSATVDAETLRSYFGDCPMMHIEGMAYPVKDIYLEDILTMTNYIPSLDGNQGRKRWQNHKLKKKGAQMQLDIQYKAEIAPWLESIKKNISRDVYSALQDVRIEDLNIDLIYELLVYICKGDPGSILVFLPGIGEITKLLKKINDSSFFPKSCYDIYPLHSKLPSLEQHKIFQRPPSKVRKIILATNIAETSITIDDIVYVVDCGKIKYTGLNVEDNVTTLQTEWIAQANLRQRRGRAGRCQPGICYHLVTSHRASKLEERLMPEIQRDSLLEPVLAMKRLRLGKAGEAMSKMPSPPAETTVERAIKHLSQVGALDSNEKLTPLGWHLARLPVHPAAGKLLLLGTLFGCLNRAASVAAVWGFKDPFQLVIGKEQQVTEVKRTLALGEPSDHVAISEAVIQFENCRSYHEKRAYAYENFLAFNTLELLSDMKRQFANNLKQMGFLHNADVTSAWENRNDDNMSLFKAIIAASLYPNIATVKWNLRADRAPHAHPSFKTRTPEDGAISLHPSSVMAIRKHGGRQPLPSKPGANWLVYWLKQRSSELFLIDVTLVYTLPFLFFGELVVTECAQDPSNYCILISSVKVTCKKTTMDLLWQMRSLLDQVLASKIGDSTKHAAQMSPFENAVLDAVMELITAEDERADVIGDDDSESDNSEFESTRSWRR</sequence>
<dbReference type="GO" id="GO:0051880">
    <property type="term" value="F:G-quadruplex DNA binding"/>
    <property type="evidence" value="ECO:0007669"/>
    <property type="project" value="TreeGrafter"/>
</dbReference>
<evidence type="ECO:0000256" key="4">
    <source>
        <dbReference type="ARBA" id="ARBA00022806"/>
    </source>
</evidence>
<dbReference type="GO" id="GO:0003678">
    <property type="term" value="F:DNA helicase activity"/>
    <property type="evidence" value="ECO:0007669"/>
    <property type="project" value="TreeGrafter"/>
</dbReference>
<comment type="similarity">
    <text evidence="7">Belongs to the DExH box helicase family.</text>
</comment>
<dbReference type="PANTHER" id="PTHR18934:SF237">
    <property type="entry name" value="ATP-DEPENDENT DNA_RNA HELICASE DHX36"/>
    <property type="match status" value="1"/>
</dbReference>
<feature type="region of interest" description="Disordered" evidence="8">
    <location>
        <begin position="1042"/>
        <end position="1064"/>
    </location>
</feature>
<keyword evidence="2" id="KW-0547">Nucleotide-binding</keyword>
<dbReference type="GO" id="GO:0016787">
    <property type="term" value="F:hydrolase activity"/>
    <property type="evidence" value="ECO:0007669"/>
    <property type="project" value="UniProtKB-KW"/>
</dbReference>
<dbReference type="GO" id="GO:0005634">
    <property type="term" value="C:nucleus"/>
    <property type="evidence" value="ECO:0007669"/>
    <property type="project" value="TreeGrafter"/>
</dbReference>
<dbReference type="PROSITE" id="PS51192">
    <property type="entry name" value="HELICASE_ATP_BIND_1"/>
    <property type="match status" value="1"/>
</dbReference>
<reference evidence="11" key="1">
    <citation type="submission" date="2023-03" db="EMBL/GenBank/DDBJ databases">
        <title>Chromosome-level genomes of two armyworms, Mythimna separata and Mythimna loreyi, provide insights into the biosynthesis and reception of sex pheromones.</title>
        <authorList>
            <person name="Zhao H."/>
        </authorList>
    </citation>
    <scope>NUCLEOTIDE SEQUENCE</scope>
    <source>
        <strain evidence="11">BeijingLab</strain>
        <tissue evidence="11">Pupa</tissue>
    </source>
</reference>
<keyword evidence="5" id="KW-0067">ATP-binding</keyword>
<dbReference type="InterPro" id="IPR001650">
    <property type="entry name" value="Helicase_C-like"/>
</dbReference>
<dbReference type="EMBL" id="JARGEI010000021">
    <property type="protein sequence ID" value="KAJ8712365.1"/>
    <property type="molecule type" value="Genomic_DNA"/>
</dbReference>
<organism evidence="11 12">
    <name type="scientific">Mythimna separata</name>
    <name type="common">Oriental armyworm</name>
    <name type="synonym">Pseudaletia separata</name>
    <dbReference type="NCBI Taxonomy" id="271217"/>
    <lineage>
        <taxon>Eukaryota</taxon>
        <taxon>Metazoa</taxon>
        <taxon>Ecdysozoa</taxon>
        <taxon>Arthropoda</taxon>
        <taxon>Hexapoda</taxon>
        <taxon>Insecta</taxon>
        <taxon>Pterygota</taxon>
        <taxon>Neoptera</taxon>
        <taxon>Endopterygota</taxon>
        <taxon>Lepidoptera</taxon>
        <taxon>Glossata</taxon>
        <taxon>Ditrysia</taxon>
        <taxon>Noctuoidea</taxon>
        <taxon>Noctuidae</taxon>
        <taxon>Noctuinae</taxon>
        <taxon>Hadenini</taxon>
        <taxon>Mythimna</taxon>
    </lineage>
</organism>
<keyword evidence="4" id="KW-0347">Helicase</keyword>
<feature type="compositionally biased region" description="Low complexity" evidence="8">
    <location>
        <begin position="103"/>
        <end position="116"/>
    </location>
</feature>
<dbReference type="GO" id="GO:0005737">
    <property type="term" value="C:cytoplasm"/>
    <property type="evidence" value="ECO:0007669"/>
    <property type="project" value="TreeGrafter"/>
</dbReference>
<dbReference type="InterPro" id="IPR027417">
    <property type="entry name" value="P-loop_NTPase"/>
</dbReference>
<keyword evidence="3" id="KW-0378">Hydrolase</keyword>
<evidence type="ECO:0000259" key="9">
    <source>
        <dbReference type="PROSITE" id="PS51192"/>
    </source>
</evidence>
<dbReference type="InterPro" id="IPR011709">
    <property type="entry name" value="DEAD-box_helicase_OB_fold"/>
</dbReference>
<dbReference type="GO" id="GO:0003724">
    <property type="term" value="F:RNA helicase activity"/>
    <property type="evidence" value="ECO:0007669"/>
    <property type="project" value="UniProtKB-EC"/>
</dbReference>
<keyword evidence="12" id="KW-1185">Reference proteome</keyword>
<evidence type="ECO:0000313" key="11">
    <source>
        <dbReference type="EMBL" id="KAJ8712365.1"/>
    </source>
</evidence>
<dbReference type="EC" id="3.6.4.13" evidence="1"/>
<evidence type="ECO:0000256" key="5">
    <source>
        <dbReference type="ARBA" id="ARBA00022840"/>
    </source>
</evidence>
<dbReference type="SMART" id="SM00487">
    <property type="entry name" value="DEXDc"/>
    <property type="match status" value="1"/>
</dbReference>
<dbReference type="PROSITE" id="PS00690">
    <property type="entry name" value="DEAH_ATP_HELICASE"/>
    <property type="match status" value="1"/>
</dbReference>
<dbReference type="InterPro" id="IPR048333">
    <property type="entry name" value="HA2_WH"/>
</dbReference>
<dbReference type="Proteomes" id="UP001231518">
    <property type="component" value="Chromosome 17"/>
</dbReference>